<evidence type="ECO:0000256" key="1">
    <source>
        <dbReference type="SAM" id="MobiDB-lite"/>
    </source>
</evidence>
<dbReference type="Proteomes" id="UP001272940">
    <property type="component" value="Unassembled WGS sequence"/>
</dbReference>
<accession>A0ABU4KR95</accession>
<feature type="region of interest" description="Disordered" evidence="1">
    <location>
        <begin position="241"/>
        <end position="267"/>
    </location>
</feature>
<feature type="chain" id="PRO_5045686256" evidence="2">
    <location>
        <begin position="34"/>
        <end position="402"/>
    </location>
</feature>
<name>A0ABU4KR95_BREVE</name>
<dbReference type="EMBL" id="JAMYEC010000005">
    <property type="protein sequence ID" value="MDX2335324.1"/>
    <property type="molecule type" value="Genomic_DNA"/>
</dbReference>
<sequence>MAKSRVSLSALRSPLASLSPAGFILALPTGALAPEEMDKLCGLLLRSGDLFSKTPNLARQSRRDAFAADIVAHVTTTTGQTEGQRLAAVFAVHREIEAGYHSLGGHLAALPVRSRSPEDQAAIALALIAVRSEGLHTEADAALARMTALNLGNEIRGLDSDGQPYSIDGVTGALLSGLRITLTMLAYERHWFDKAGVAVFPASLDLQAAQPQDGHGCEIMAAFWRRWERVEERRRFWGGDWTLTSGPTDPRTAKEGEASAPPPGPSEVLQYHATEEEVLDWIANERAKEVAIQSFAKTILASFGAGPCRSPAPGSPVPLAPLAALRAPEIVGAGYLATVLGQNIFQDVRRFAGLRLVEWLRGYAALGFFAEEALSARTGWIGGWFGSRRAIWRQDWGPLGWI</sequence>
<feature type="signal peptide" evidence="2">
    <location>
        <begin position="1"/>
        <end position="33"/>
    </location>
</feature>
<reference evidence="3 4" key="1">
    <citation type="journal article" date="2023" name="FEMS Microbes">
        <title>Whole genomes of deep-sea sponge-associated bacteria exhibit high novel natural product potential.</title>
        <authorList>
            <person name="Hesketh-Best P.J."/>
            <person name="January G.G."/>
            <person name="Koch M.J."/>
            <person name="Warburton P.J."/>
            <person name="Howell K.L."/>
            <person name="Upton M."/>
        </authorList>
    </citation>
    <scope>NUCLEOTIDE SEQUENCE [LARGE SCALE GENOMIC DNA]</scope>
    <source>
        <strain evidence="3 4">PC206-O</strain>
    </source>
</reference>
<evidence type="ECO:0000256" key="2">
    <source>
        <dbReference type="SAM" id="SignalP"/>
    </source>
</evidence>
<organism evidence="3 4">
    <name type="scientific">Brevundimonas vesicularis</name>
    <name type="common">Pseudomonas vesicularis</name>
    <dbReference type="NCBI Taxonomy" id="41276"/>
    <lineage>
        <taxon>Bacteria</taxon>
        <taxon>Pseudomonadati</taxon>
        <taxon>Pseudomonadota</taxon>
        <taxon>Alphaproteobacteria</taxon>
        <taxon>Caulobacterales</taxon>
        <taxon>Caulobacteraceae</taxon>
        <taxon>Brevundimonas</taxon>
    </lineage>
</organism>
<keyword evidence="4" id="KW-1185">Reference proteome</keyword>
<comment type="caution">
    <text evidence="3">The sequence shown here is derived from an EMBL/GenBank/DDBJ whole genome shotgun (WGS) entry which is preliminary data.</text>
</comment>
<dbReference type="RefSeq" id="WP_157076426.1">
    <property type="nucleotide sequence ID" value="NZ_JAMYEC010000005.1"/>
</dbReference>
<evidence type="ECO:0000313" key="4">
    <source>
        <dbReference type="Proteomes" id="UP001272940"/>
    </source>
</evidence>
<proteinExistence type="predicted"/>
<keyword evidence="2" id="KW-0732">Signal</keyword>
<gene>
    <name evidence="3" type="ORF">NJD11_10295</name>
</gene>
<protein>
    <submittedName>
        <fullName evidence="3">Uncharacterized protein</fullName>
    </submittedName>
</protein>
<evidence type="ECO:0000313" key="3">
    <source>
        <dbReference type="EMBL" id="MDX2335324.1"/>
    </source>
</evidence>